<dbReference type="PANTHER" id="PTHR43156">
    <property type="entry name" value="STAGE II SPORULATION PROTEIN E-RELATED"/>
    <property type="match status" value="1"/>
</dbReference>
<feature type="transmembrane region" description="Helical" evidence="2">
    <location>
        <begin position="60"/>
        <end position="83"/>
    </location>
</feature>
<reference evidence="4" key="2">
    <citation type="journal article" date="2024" name="Environ. Microbiol.">
        <title>Genome analysis and description of Tunturibacter gen. nov. expands the diversity of Terriglobia in tundra soils.</title>
        <authorList>
            <person name="Messyasz A."/>
            <person name="Mannisto M.K."/>
            <person name="Kerkhof L.J."/>
            <person name="Haggblom M.M."/>
        </authorList>
    </citation>
    <scope>NUCLEOTIDE SEQUENCE</scope>
    <source>
        <strain evidence="4">X5P6</strain>
    </source>
</reference>
<dbReference type="AlphaFoldDB" id="A0AAU7ZPZ6"/>
<name>A0AAU7ZPZ6_9BACT</name>
<evidence type="ECO:0000256" key="1">
    <source>
        <dbReference type="ARBA" id="ARBA00022801"/>
    </source>
</evidence>
<dbReference type="SUPFAM" id="SSF81606">
    <property type="entry name" value="PP2C-like"/>
    <property type="match status" value="1"/>
</dbReference>
<keyword evidence="1 4" id="KW-0378">Hydrolase</keyword>
<dbReference type="GO" id="GO:0004722">
    <property type="term" value="F:protein serine/threonine phosphatase activity"/>
    <property type="evidence" value="ECO:0007669"/>
    <property type="project" value="UniProtKB-EC"/>
</dbReference>
<feature type="transmembrane region" description="Helical" evidence="2">
    <location>
        <begin position="29"/>
        <end position="53"/>
    </location>
</feature>
<keyword evidence="2" id="KW-1133">Transmembrane helix</keyword>
<dbReference type="InterPro" id="IPR052016">
    <property type="entry name" value="Bact_Sigma-Reg"/>
</dbReference>
<dbReference type="EMBL" id="CP132942">
    <property type="protein sequence ID" value="XCB33020.1"/>
    <property type="molecule type" value="Genomic_DNA"/>
</dbReference>
<evidence type="ECO:0000313" key="4">
    <source>
        <dbReference type="EMBL" id="XCB33020.1"/>
    </source>
</evidence>
<organism evidence="4">
    <name type="scientific">Tunturiibacter psychrotolerans</name>
    <dbReference type="NCBI Taxonomy" id="3069686"/>
    <lineage>
        <taxon>Bacteria</taxon>
        <taxon>Pseudomonadati</taxon>
        <taxon>Acidobacteriota</taxon>
        <taxon>Terriglobia</taxon>
        <taxon>Terriglobales</taxon>
        <taxon>Acidobacteriaceae</taxon>
        <taxon>Tunturiibacter</taxon>
    </lineage>
</organism>
<keyword evidence="2" id="KW-0472">Membrane</keyword>
<accession>A0AAU7ZPZ6</accession>
<dbReference type="PANTHER" id="PTHR43156:SF2">
    <property type="entry name" value="STAGE II SPORULATION PROTEIN E"/>
    <property type="match status" value="1"/>
</dbReference>
<dbReference type="SMART" id="SM00331">
    <property type="entry name" value="PP2C_SIG"/>
    <property type="match status" value="1"/>
</dbReference>
<feature type="domain" description="PPM-type phosphatase" evidence="3">
    <location>
        <begin position="151"/>
        <end position="370"/>
    </location>
</feature>
<dbReference type="InterPro" id="IPR001932">
    <property type="entry name" value="PPM-type_phosphatase-like_dom"/>
</dbReference>
<sequence length="371" mass="40530">MKRLWVLIAADFLLFSAVGFYVDLIYRGVLPYVVALTIALCAGLNAALWIIVLSRLSMPFLVGLLVLQFFTTRINTHLANWMISSLGLKLVPSESGIHFAATAMMSVIILSYVFFVVYIRREGNESFRLRNELELAHGIQKTLVPPLELRTSRFEIYGVSHPSEKVGGDLVDAIFLPNGDAIAYVADIAGHGLPAGILMGMLKTATRTALLDAEGSEPHRTLPVLLDRLNRVLPEVKEPHMYATFTGFRLGADGSVFYALAASPPILQWHASERTLSHTEESQFPLGLLPVSSFDGQRLEVASGDLLVVATDGILEVCNKPPEEFGVERLKQVIAANAENPLPELAATILAAARGFGPQLDDQTILIVRCL</sequence>
<reference evidence="4" key="1">
    <citation type="submission" date="2023-08" db="EMBL/GenBank/DDBJ databases">
        <authorList>
            <person name="Messyasz A."/>
            <person name="Mannisto M.K."/>
            <person name="Kerkhof L.J."/>
            <person name="Haggblom M."/>
        </authorList>
    </citation>
    <scope>NUCLEOTIDE SEQUENCE</scope>
    <source>
        <strain evidence="4">X5P6</strain>
    </source>
</reference>
<dbReference type="Gene3D" id="3.60.40.10">
    <property type="entry name" value="PPM-type phosphatase domain"/>
    <property type="match status" value="1"/>
</dbReference>
<protein>
    <submittedName>
        <fullName evidence="4">PP2C family protein-serine/threonine phosphatase</fullName>
        <ecNumber evidence="4">3.1.3.16</ecNumber>
    </submittedName>
</protein>
<dbReference type="Pfam" id="PF07228">
    <property type="entry name" value="SpoIIE"/>
    <property type="match status" value="1"/>
</dbReference>
<evidence type="ECO:0000256" key="2">
    <source>
        <dbReference type="SAM" id="Phobius"/>
    </source>
</evidence>
<evidence type="ECO:0000259" key="3">
    <source>
        <dbReference type="SMART" id="SM00331"/>
    </source>
</evidence>
<dbReference type="KEGG" id="tpsc:RBB77_21785"/>
<dbReference type="RefSeq" id="WP_353063862.1">
    <property type="nucleotide sequence ID" value="NZ_CP132942.1"/>
</dbReference>
<proteinExistence type="predicted"/>
<gene>
    <name evidence="4" type="ORF">RBB77_21785</name>
</gene>
<feature type="transmembrane region" description="Helical" evidence="2">
    <location>
        <begin position="95"/>
        <end position="119"/>
    </location>
</feature>
<dbReference type="EC" id="3.1.3.16" evidence="4"/>
<keyword evidence="2" id="KW-0812">Transmembrane</keyword>
<dbReference type="InterPro" id="IPR036457">
    <property type="entry name" value="PPM-type-like_dom_sf"/>
</dbReference>